<dbReference type="InterPro" id="IPR000073">
    <property type="entry name" value="AB_hydrolase_1"/>
</dbReference>
<dbReference type="Proteomes" id="UP000006772">
    <property type="component" value="Unassembled WGS sequence"/>
</dbReference>
<keyword evidence="3" id="KW-0378">Hydrolase</keyword>
<proteinExistence type="predicted"/>
<feature type="domain" description="AB hydrolase-1" evidence="2">
    <location>
        <begin position="57"/>
        <end position="280"/>
    </location>
</feature>
<evidence type="ECO:0000313" key="3">
    <source>
        <dbReference type="EMBL" id="EOA05246.1"/>
    </source>
</evidence>
<evidence type="ECO:0000256" key="1">
    <source>
        <dbReference type="SAM" id="SignalP"/>
    </source>
</evidence>
<dbReference type="EMBL" id="AEEC02000009">
    <property type="protein sequence ID" value="EOA05246.1"/>
    <property type="molecule type" value="Genomic_DNA"/>
</dbReference>
<feature type="signal peptide" evidence="1">
    <location>
        <begin position="1"/>
        <end position="22"/>
    </location>
</feature>
<accession>A0AAI9IFG1</accession>
<dbReference type="PANTHER" id="PTHR43798:SF33">
    <property type="entry name" value="HYDROLASE, PUTATIVE (AFU_ORTHOLOGUE AFUA_2G14860)-RELATED"/>
    <property type="match status" value="1"/>
</dbReference>
<protein>
    <submittedName>
        <fullName evidence="3">Alpha/beta hydrolase fold protein</fullName>
    </submittedName>
</protein>
<organism evidence="3 4">
    <name type="scientific">Herbaspirillum frisingense GSF30</name>
    <dbReference type="NCBI Taxonomy" id="864073"/>
    <lineage>
        <taxon>Bacteria</taxon>
        <taxon>Pseudomonadati</taxon>
        <taxon>Pseudomonadota</taxon>
        <taxon>Betaproteobacteria</taxon>
        <taxon>Burkholderiales</taxon>
        <taxon>Oxalobacteraceae</taxon>
        <taxon>Herbaspirillum</taxon>
    </lineage>
</organism>
<sequence length="291" mass="31514">MKIAMLLAAVTAWLAWSAPLAAANVRNHAIVQEGETSIEVIVDEASGPDARERKGVIVLLPSSQRGSEDFDTVAELLAQAGYRVLRPQPRGIGASRGPLEGISLHTLAGDVALAIRLLGQGRAVVVGHAYGHYVARVTALDYPALVRGVVVAAAAAKGRLPAQLSAALDTAADQRNSTAQRIAALRDAFFYGPFVPQSWLEGWHPELASAYRQASRTTPQSTWWPYSTVPILDLQAQHDPWRPAATRDELRDALPGRVEVRVIPDASHALFPEQPQAVAREIVDWVDRLDR</sequence>
<feature type="chain" id="PRO_5042614526" evidence="1">
    <location>
        <begin position="23"/>
        <end position="291"/>
    </location>
</feature>
<gene>
    <name evidence="3" type="ORF">HFRIS_008891</name>
</gene>
<dbReference type="InterPro" id="IPR050266">
    <property type="entry name" value="AB_hydrolase_sf"/>
</dbReference>
<dbReference type="AlphaFoldDB" id="A0AAI9IFG1"/>
<name>A0AAI9IFG1_9BURK</name>
<dbReference type="SUPFAM" id="SSF53474">
    <property type="entry name" value="alpha/beta-Hydrolases"/>
    <property type="match status" value="1"/>
</dbReference>
<dbReference type="Gene3D" id="3.40.50.1820">
    <property type="entry name" value="alpha/beta hydrolase"/>
    <property type="match status" value="1"/>
</dbReference>
<dbReference type="PANTHER" id="PTHR43798">
    <property type="entry name" value="MONOACYLGLYCEROL LIPASE"/>
    <property type="match status" value="1"/>
</dbReference>
<dbReference type="GO" id="GO:0016020">
    <property type="term" value="C:membrane"/>
    <property type="evidence" value="ECO:0007669"/>
    <property type="project" value="TreeGrafter"/>
</dbReference>
<dbReference type="Pfam" id="PF12697">
    <property type="entry name" value="Abhydrolase_6"/>
    <property type="match status" value="1"/>
</dbReference>
<dbReference type="InterPro" id="IPR029058">
    <property type="entry name" value="AB_hydrolase_fold"/>
</dbReference>
<dbReference type="GO" id="GO:0016787">
    <property type="term" value="F:hydrolase activity"/>
    <property type="evidence" value="ECO:0007669"/>
    <property type="project" value="UniProtKB-KW"/>
</dbReference>
<keyword evidence="1" id="KW-0732">Signal</keyword>
<dbReference type="RefSeq" id="WP_006462960.1">
    <property type="nucleotide sequence ID" value="NZ_AEEC02000009.1"/>
</dbReference>
<evidence type="ECO:0000259" key="2">
    <source>
        <dbReference type="Pfam" id="PF12697"/>
    </source>
</evidence>
<evidence type="ECO:0000313" key="4">
    <source>
        <dbReference type="Proteomes" id="UP000006772"/>
    </source>
</evidence>
<reference evidence="3 4" key="1">
    <citation type="journal article" date="2013" name="Front. Microbiol.">
        <title>The genome of the endophytic bacterium H. frisingense GSF30(T) identifies diverse strategies in the Herbaspirillum genus to interact with plants.</title>
        <authorList>
            <person name="Straub D."/>
            <person name="Rothballer M."/>
            <person name="Hartmann A."/>
            <person name="Ludewig U."/>
        </authorList>
    </citation>
    <scope>NUCLEOTIDE SEQUENCE [LARGE SCALE GENOMIC DNA]</scope>
    <source>
        <strain evidence="3 4">GSF30</strain>
    </source>
</reference>
<comment type="caution">
    <text evidence="3">The sequence shown here is derived from an EMBL/GenBank/DDBJ whole genome shotgun (WGS) entry which is preliminary data.</text>
</comment>